<dbReference type="AlphaFoldDB" id="A0A9Q8Y8S8"/>
<evidence type="ECO:0000313" key="2">
    <source>
        <dbReference type="Proteomes" id="UP001055460"/>
    </source>
</evidence>
<dbReference type="InterPro" id="IPR009922">
    <property type="entry name" value="DUF1457"/>
</dbReference>
<proteinExistence type="predicted"/>
<accession>A0A9Q8Y8S8</accession>
<organism evidence="1 2">
    <name type="scientific">Ensifer adhaerens</name>
    <name type="common">Sinorhizobium morelense</name>
    <dbReference type="NCBI Taxonomy" id="106592"/>
    <lineage>
        <taxon>Bacteria</taxon>
        <taxon>Pseudomonadati</taxon>
        <taxon>Pseudomonadota</taxon>
        <taxon>Alphaproteobacteria</taxon>
        <taxon>Hyphomicrobiales</taxon>
        <taxon>Rhizobiaceae</taxon>
        <taxon>Sinorhizobium/Ensifer group</taxon>
        <taxon>Ensifer</taxon>
    </lineage>
</organism>
<gene>
    <name evidence="1" type="ORF">NE863_05670</name>
</gene>
<dbReference type="EMBL" id="CP098807">
    <property type="protein sequence ID" value="USJ24467.1"/>
    <property type="molecule type" value="Genomic_DNA"/>
</dbReference>
<dbReference type="Pfam" id="PF07310">
    <property type="entry name" value="PAS_5"/>
    <property type="match status" value="1"/>
</dbReference>
<dbReference type="RefSeq" id="WP_244546740.1">
    <property type="nucleotide sequence ID" value="NZ_CP098807.1"/>
</dbReference>
<evidence type="ECO:0000313" key="1">
    <source>
        <dbReference type="EMBL" id="USJ24467.1"/>
    </source>
</evidence>
<protein>
    <submittedName>
        <fullName evidence="1">PAS domain-containing protein</fullName>
    </submittedName>
</protein>
<dbReference type="PIRSF" id="PIRSF031878">
    <property type="entry name" value="UCP031878"/>
    <property type="match status" value="1"/>
</dbReference>
<sequence>MKEAMRSNTTTELFRYWNTIRGKRELPRRDELEPSDIKTLLPNLFILERDRNAGISFRLAGTQVCALFGQELRGRQFGMLWLGSQAAKTQRITGQVMTHRVPLVLSAKGRTADAREVDIETLLLPLASSKGESDRVLGALSPLSRPYWLHATSIECLDATGMKVLDPDRTAVFRDEETERQSDAFAKSPAAGAFSREFRQFGHLRILEGGRRD</sequence>
<dbReference type="Proteomes" id="UP001055460">
    <property type="component" value="Chromosome"/>
</dbReference>
<name>A0A9Q8Y8S8_ENSAD</name>
<reference evidence="1" key="1">
    <citation type="submission" date="2022-06" db="EMBL/GenBank/DDBJ databases">
        <title>Physiological and biochemical characterization and genomic elucidation of a strain of the genus Ensifer adhaerens M8 that combines arsenic oxidation and chromium reduction.</title>
        <authorList>
            <person name="Li X."/>
            <person name="Yu c."/>
        </authorList>
    </citation>
    <scope>NUCLEOTIDE SEQUENCE</scope>
    <source>
        <strain evidence="1">M8</strain>
    </source>
</reference>